<dbReference type="InterPro" id="IPR054722">
    <property type="entry name" value="PolX-like_BBD"/>
</dbReference>
<evidence type="ECO:0000259" key="1">
    <source>
        <dbReference type="Pfam" id="PF22936"/>
    </source>
</evidence>
<feature type="domain" description="Retrovirus-related Pol polyprotein from transposon TNT 1-94-like beta-barrel" evidence="1">
    <location>
        <begin position="156"/>
        <end position="236"/>
    </location>
</feature>
<keyword evidence="3" id="KW-1185">Reference proteome</keyword>
<sequence length="343" mass="37877">MPFRILGASTRSPEDGTWIILLVRIYKAIVPTVVFVTEEGHVGSTYHPDLVNGVHRGDVLVGLFGANFPFVIRRVAGMSVSDDNPKYTVINVCNVANHELCHDVFQDGAEGVGGDAKPPKWSDSERFGLKDYMIIEERSANANHGQLLHAGLCPDWIYSDSSNVHVAKDKAWFTSYTPFSSHLTSLYRIGRPVAVLGIGTISLPVKALPDSFTTWGHSTIELHNVLHVPTYFCNVLGLPLSKVYDISLGGSVREGGPPSRGGLFLRGKQVAHFQAGPNSLFSLAVLPPKGVRFGSSSFEKGGSWIISAHWSDEERVRWQTITERARLERETLRYEAPYTNWSM</sequence>
<name>A0ABR3QLC5_9PLEO</name>
<dbReference type="PANTHER" id="PTHR40628:SF1">
    <property type="entry name" value="CHROMO DOMAIN-CONTAINING PROTEIN"/>
    <property type="match status" value="1"/>
</dbReference>
<comment type="caution">
    <text evidence="2">The sequence shown here is derived from an EMBL/GenBank/DDBJ whole genome shotgun (WGS) entry which is preliminary data.</text>
</comment>
<dbReference type="Pfam" id="PF22936">
    <property type="entry name" value="Pol_BBD"/>
    <property type="match status" value="1"/>
</dbReference>
<dbReference type="Proteomes" id="UP001521222">
    <property type="component" value="Unassembled WGS sequence"/>
</dbReference>
<evidence type="ECO:0000313" key="3">
    <source>
        <dbReference type="Proteomes" id="UP001521222"/>
    </source>
</evidence>
<protein>
    <recommendedName>
        <fullName evidence="1">Retrovirus-related Pol polyprotein from transposon TNT 1-94-like beta-barrel domain-containing protein</fullName>
    </recommendedName>
</protein>
<reference evidence="2 3" key="1">
    <citation type="submission" date="2024-02" db="EMBL/GenBank/DDBJ databases">
        <title>De novo assembly and annotation of 12 fungi associated with fruit tree decline syndrome in Ontario, Canada.</title>
        <authorList>
            <person name="Sulman M."/>
            <person name="Ellouze W."/>
            <person name="Ilyukhin E."/>
        </authorList>
    </citation>
    <scope>NUCLEOTIDE SEQUENCE [LARGE SCALE GENOMIC DNA]</scope>
    <source>
        <strain evidence="2 3">M97-236</strain>
    </source>
</reference>
<dbReference type="EMBL" id="JAKIXB020000044">
    <property type="protein sequence ID" value="KAL1592952.1"/>
    <property type="molecule type" value="Genomic_DNA"/>
</dbReference>
<accession>A0ABR3QLC5</accession>
<organism evidence="2 3">
    <name type="scientific">Nothophoma quercina</name>
    <dbReference type="NCBI Taxonomy" id="749835"/>
    <lineage>
        <taxon>Eukaryota</taxon>
        <taxon>Fungi</taxon>
        <taxon>Dikarya</taxon>
        <taxon>Ascomycota</taxon>
        <taxon>Pezizomycotina</taxon>
        <taxon>Dothideomycetes</taxon>
        <taxon>Pleosporomycetidae</taxon>
        <taxon>Pleosporales</taxon>
        <taxon>Pleosporineae</taxon>
        <taxon>Didymellaceae</taxon>
        <taxon>Nothophoma</taxon>
    </lineage>
</organism>
<proteinExistence type="predicted"/>
<evidence type="ECO:0000313" key="2">
    <source>
        <dbReference type="EMBL" id="KAL1592952.1"/>
    </source>
</evidence>
<gene>
    <name evidence="2" type="ORF">SLS59_009596</name>
</gene>
<dbReference type="PANTHER" id="PTHR40628">
    <property type="entry name" value="CHROMO DOMAIN-CONTAINING PROTEIN"/>
    <property type="match status" value="1"/>
</dbReference>